<keyword evidence="2" id="KW-0812">Transmembrane</keyword>
<dbReference type="Proteomes" id="UP000712600">
    <property type="component" value="Unassembled WGS sequence"/>
</dbReference>
<keyword evidence="2" id="KW-0472">Membrane</keyword>
<evidence type="ECO:0000256" key="2">
    <source>
        <dbReference type="SAM" id="Phobius"/>
    </source>
</evidence>
<reference evidence="3" key="1">
    <citation type="submission" date="2019-12" db="EMBL/GenBank/DDBJ databases">
        <title>Genome sequencing and annotation of Brassica cretica.</title>
        <authorList>
            <person name="Studholme D.J."/>
            <person name="Sarris P."/>
        </authorList>
    </citation>
    <scope>NUCLEOTIDE SEQUENCE</scope>
    <source>
        <strain evidence="3">PFS-109/04</strain>
        <tissue evidence="3">Leaf</tissue>
    </source>
</reference>
<dbReference type="AlphaFoldDB" id="A0A8S9SQD9"/>
<evidence type="ECO:0000313" key="4">
    <source>
        <dbReference type="Proteomes" id="UP000712600"/>
    </source>
</evidence>
<accession>A0A8S9SQD9</accession>
<comment type="caution">
    <text evidence="3">The sequence shown here is derived from an EMBL/GenBank/DDBJ whole genome shotgun (WGS) entry which is preliminary data.</text>
</comment>
<name>A0A8S9SQD9_BRACR</name>
<feature type="region of interest" description="Disordered" evidence="1">
    <location>
        <begin position="69"/>
        <end position="103"/>
    </location>
</feature>
<keyword evidence="2" id="KW-1133">Transmembrane helix</keyword>
<protein>
    <submittedName>
        <fullName evidence="3">Uncharacterized protein</fullName>
    </submittedName>
</protein>
<feature type="compositionally biased region" description="Basic and acidic residues" evidence="1">
    <location>
        <begin position="211"/>
        <end position="227"/>
    </location>
</feature>
<sequence>MSSTAWSDFPERLHEVTVTHIPERPGQSDIERSLAFLSRDTPPRVIFPERHGEVARVSIARHPSQCDLPERRSEAARVSMARRHKTKPGATSQSDPLRSLPKAGATCRSDMPRFHCSHLVFLLISYLFLYMINLKSTMGLRGIMEISIGVPHGVPGDIWVHLELKGERRREVARVSIARHPSQSDLPERRSKVARVSMARRHPTRPGATSSERHSQVAREETTRERPLAAACRGRSASICLANS</sequence>
<feature type="region of interest" description="Disordered" evidence="1">
    <location>
        <begin position="179"/>
        <end position="229"/>
    </location>
</feature>
<organism evidence="3 4">
    <name type="scientific">Brassica cretica</name>
    <name type="common">Mustard</name>
    <dbReference type="NCBI Taxonomy" id="69181"/>
    <lineage>
        <taxon>Eukaryota</taxon>
        <taxon>Viridiplantae</taxon>
        <taxon>Streptophyta</taxon>
        <taxon>Embryophyta</taxon>
        <taxon>Tracheophyta</taxon>
        <taxon>Spermatophyta</taxon>
        <taxon>Magnoliopsida</taxon>
        <taxon>eudicotyledons</taxon>
        <taxon>Gunneridae</taxon>
        <taxon>Pentapetalae</taxon>
        <taxon>rosids</taxon>
        <taxon>malvids</taxon>
        <taxon>Brassicales</taxon>
        <taxon>Brassicaceae</taxon>
        <taxon>Brassiceae</taxon>
        <taxon>Brassica</taxon>
    </lineage>
</organism>
<feature type="transmembrane region" description="Helical" evidence="2">
    <location>
        <begin position="117"/>
        <end position="134"/>
    </location>
</feature>
<dbReference type="EMBL" id="QGKX02000004">
    <property type="protein sequence ID" value="KAF3602474.1"/>
    <property type="molecule type" value="Genomic_DNA"/>
</dbReference>
<evidence type="ECO:0000256" key="1">
    <source>
        <dbReference type="SAM" id="MobiDB-lite"/>
    </source>
</evidence>
<proteinExistence type="predicted"/>
<evidence type="ECO:0000313" key="3">
    <source>
        <dbReference type="EMBL" id="KAF3602474.1"/>
    </source>
</evidence>
<gene>
    <name evidence="3" type="ORF">F2Q69_00036754</name>
</gene>